<organism evidence="2 3">
    <name type="scientific">Bacillus thermozeamaize</name>
    <dbReference type="NCBI Taxonomy" id="230954"/>
    <lineage>
        <taxon>Bacteria</taxon>
        <taxon>Bacillati</taxon>
        <taxon>Bacillota</taxon>
        <taxon>Bacilli</taxon>
        <taxon>Bacillales</taxon>
        <taxon>Bacillaceae</taxon>
        <taxon>Bacillus</taxon>
    </lineage>
</organism>
<comment type="caution">
    <text evidence="2">The sequence shown here is derived from an EMBL/GenBank/DDBJ whole genome shotgun (WGS) entry which is preliminary data.</text>
</comment>
<dbReference type="Proteomes" id="UP000196475">
    <property type="component" value="Unassembled WGS sequence"/>
</dbReference>
<name>A0A1Y3PMJ0_9BACI</name>
<accession>A0A1Y3PMJ0</accession>
<dbReference type="EMBL" id="LZRT01000101">
    <property type="protein sequence ID" value="OUM85519.1"/>
    <property type="molecule type" value="Genomic_DNA"/>
</dbReference>
<gene>
    <name evidence="2" type="ORF">BAA01_10660</name>
</gene>
<reference evidence="3" key="1">
    <citation type="submission" date="2016-06" db="EMBL/GenBank/DDBJ databases">
        <authorList>
            <person name="Nascimento L."/>
            <person name="Pereira R.V."/>
            <person name="Martins L.F."/>
            <person name="Quaggio R.B."/>
            <person name="Silva A.M."/>
            <person name="Setubal J.C."/>
        </authorList>
    </citation>
    <scope>NUCLEOTIDE SEQUENCE [LARGE SCALE GENOMIC DNA]</scope>
</reference>
<protein>
    <submittedName>
        <fullName evidence="2">Uncharacterized protein</fullName>
    </submittedName>
</protein>
<evidence type="ECO:0000313" key="3">
    <source>
        <dbReference type="Proteomes" id="UP000196475"/>
    </source>
</evidence>
<evidence type="ECO:0000313" key="2">
    <source>
        <dbReference type="EMBL" id="OUM85519.1"/>
    </source>
</evidence>
<evidence type="ECO:0000256" key="1">
    <source>
        <dbReference type="SAM" id="MobiDB-lite"/>
    </source>
</evidence>
<feature type="region of interest" description="Disordered" evidence="1">
    <location>
        <begin position="1"/>
        <end position="22"/>
    </location>
</feature>
<sequence length="121" mass="13297">MALSGCNQTHQSVSETKPTSNPTVMDILADNPDADIFQLQGIIYKNAKDIDWVQSEELSIGEKVGTIAKQYKEGMAFEDGMATKLPVGAEIYEPAEKVGPILLVRLDPNERVMRYLGLIEG</sequence>
<proteinExistence type="predicted"/>
<dbReference type="AlphaFoldDB" id="A0A1Y3PMJ0"/>